<reference evidence="1" key="1">
    <citation type="submission" date="2019-11" db="EMBL/GenBank/DDBJ databases">
        <title>The nuclear and mitochondrial genomes of Frieseomelitta varia - a highly eusocial stingless bee (Meliponini) with a permanently sterile worker caste.</title>
        <authorList>
            <person name="Freitas F.C.P."/>
            <person name="Lourenco A.P."/>
            <person name="Nunes F.M.F."/>
            <person name="Paschoal A.R."/>
            <person name="Abreu F.C.P."/>
            <person name="Barbin F.O."/>
            <person name="Bataglia L."/>
            <person name="Cardoso-Junior C.A.M."/>
            <person name="Cervoni M.S."/>
            <person name="Silva S.R."/>
            <person name="Dalarmi F."/>
            <person name="Del Lama M.A."/>
            <person name="Depintor T.S."/>
            <person name="Ferreira K.M."/>
            <person name="Goria P.S."/>
            <person name="Jaskot M.C."/>
            <person name="Lago D.C."/>
            <person name="Luna-Lucena D."/>
            <person name="Moda L.M."/>
            <person name="Nascimento L."/>
            <person name="Pedrino M."/>
            <person name="Rabico F.O."/>
            <person name="Sanches F.C."/>
            <person name="Santos D.E."/>
            <person name="Santos C.G."/>
            <person name="Vieira J."/>
            <person name="Lopes T.F."/>
            <person name="Barchuk A.R."/>
            <person name="Hartfelder K."/>
            <person name="Simoes Z.L.P."/>
            <person name="Bitondi M.M.G."/>
            <person name="Pinheiro D.G."/>
        </authorList>
    </citation>
    <scope>NUCLEOTIDE SEQUENCE</scope>
    <source>
        <strain evidence="1">USP_RPSP 00005682</strain>
        <tissue evidence="1">Whole individual</tissue>
    </source>
</reference>
<comment type="caution">
    <text evidence="1">The sequence shown here is derived from an EMBL/GenBank/DDBJ whole genome shotgun (WGS) entry which is preliminary data.</text>
</comment>
<name>A0A833RSZ9_9HYME</name>
<proteinExistence type="predicted"/>
<evidence type="ECO:0000313" key="2">
    <source>
        <dbReference type="Proteomes" id="UP000655588"/>
    </source>
</evidence>
<keyword evidence="2" id="KW-1185">Reference proteome</keyword>
<dbReference type="Proteomes" id="UP000655588">
    <property type="component" value="Unassembled WGS sequence"/>
</dbReference>
<accession>A0A833RSZ9</accession>
<dbReference type="EMBL" id="WNWW01000686">
    <property type="protein sequence ID" value="KAF3422551.1"/>
    <property type="molecule type" value="Genomic_DNA"/>
</dbReference>
<sequence length="87" mass="10120">MWNWYIDEHCRDATSDGAIMSIVIISRKERRNSNETVELELHTRLVVTLGDLTLCSRNRVENESGHCHQMLEGKNGAKIRTNMDKEY</sequence>
<organism evidence="1 2">
    <name type="scientific">Frieseomelitta varia</name>
    <dbReference type="NCBI Taxonomy" id="561572"/>
    <lineage>
        <taxon>Eukaryota</taxon>
        <taxon>Metazoa</taxon>
        <taxon>Ecdysozoa</taxon>
        <taxon>Arthropoda</taxon>
        <taxon>Hexapoda</taxon>
        <taxon>Insecta</taxon>
        <taxon>Pterygota</taxon>
        <taxon>Neoptera</taxon>
        <taxon>Endopterygota</taxon>
        <taxon>Hymenoptera</taxon>
        <taxon>Apocrita</taxon>
        <taxon>Aculeata</taxon>
        <taxon>Apoidea</taxon>
        <taxon>Anthophila</taxon>
        <taxon>Apidae</taxon>
        <taxon>Frieseomelitta</taxon>
    </lineage>
</organism>
<protein>
    <submittedName>
        <fullName evidence="1">Uncharacterized protein</fullName>
    </submittedName>
</protein>
<evidence type="ECO:0000313" key="1">
    <source>
        <dbReference type="EMBL" id="KAF3422551.1"/>
    </source>
</evidence>
<gene>
    <name evidence="1" type="ORF">E2986_04692</name>
</gene>
<dbReference type="AlphaFoldDB" id="A0A833RSZ9"/>